<evidence type="ECO:0000256" key="2">
    <source>
        <dbReference type="ARBA" id="ARBA00022630"/>
    </source>
</evidence>
<dbReference type="InterPro" id="IPR036188">
    <property type="entry name" value="FAD/NAD-bd_sf"/>
</dbReference>
<dbReference type="PRINTS" id="PR00368">
    <property type="entry name" value="FADPNR"/>
</dbReference>
<proteinExistence type="inferred from homology"/>
<comment type="similarity">
    <text evidence="1">Belongs to the class-II pyridine nucleotide-disulfide oxidoreductase family.</text>
</comment>
<reference evidence="5 6" key="1">
    <citation type="journal article" date="2023" name="G3 (Bethesda)">
        <title>A chromosome-level genome assembly of Zasmidium syzygii isolated from banana leaves.</title>
        <authorList>
            <person name="van Westerhoven A.C."/>
            <person name="Mehrabi R."/>
            <person name="Talebi R."/>
            <person name="Steentjes M.B.F."/>
            <person name="Corcolon B."/>
            <person name="Chong P.A."/>
            <person name="Kema G.H.J."/>
            <person name="Seidl M.F."/>
        </authorList>
    </citation>
    <scope>NUCLEOTIDE SEQUENCE [LARGE SCALE GENOMIC DNA]</scope>
    <source>
        <strain evidence="5 6">P124</strain>
    </source>
</reference>
<evidence type="ECO:0000256" key="3">
    <source>
        <dbReference type="ARBA" id="ARBA00023002"/>
    </source>
</evidence>
<dbReference type="SUPFAM" id="SSF51905">
    <property type="entry name" value="FAD/NAD(P)-binding domain"/>
    <property type="match status" value="1"/>
</dbReference>
<organism evidence="5 6">
    <name type="scientific">Zasmidium cellare</name>
    <name type="common">Wine cellar mold</name>
    <name type="synonym">Racodium cellare</name>
    <dbReference type="NCBI Taxonomy" id="395010"/>
    <lineage>
        <taxon>Eukaryota</taxon>
        <taxon>Fungi</taxon>
        <taxon>Dikarya</taxon>
        <taxon>Ascomycota</taxon>
        <taxon>Pezizomycotina</taxon>
        <taxon>Dothideomycetes</taxon>
        <taxon>Dothideomycetidae</taxon>
        <taxon>Mycosphaerellales</taxon>
        <taxon>Mycosphaerellaceae</taxon>
        <taxon>Zasmidium</taxon>
    </lineage>
</organism>
<comment type="caution">
    <text evidence="5">The sequence shown here is derived from an EMBL/GenBank/DDBJ whole genome shotgun (WGS) entry which is preliminary data.</text>
</comment>
<keyword evidence="2" id="KW-0285">Flavoprotein</keyword>
<name>A0ABR0F5E0_ZASCE</name>
<sequence length="337" mass="36106">MPAPHKPTPPTSATLFSALILGAGPAGLSAALALSRLAHPVAIFSTNTFRNEKAHRAHTILSRDHTPPAEIRRAAREQIEAYGTTLSVEKGAVSARKVDDGFEVEDEEGRKWRGKKIVLAMGVRDVLPTEISGYAENWGTNIYQCLFCDGIERSNKPAGVLGFPNAMMGHNVGMILQMGCPKVTIFGNGKLEVGDEATGKALEIAKLKGAVVDERRIERLVDLGGEEGVEVRFEDGSSERLGFLVHRPDVEVVGPEIARGLGVEIVDDGFGGQMLKRNEPFGETNVKGVLVAGDASILMRQVTAAMFQGGGAGAGVHFLISQDDEREVEKKLKDSKA</sequence>
<dbReference type="PANTHER" id="PTHR48105">
    <property type="entry name" value="THIOREDOXIN REDUCTASE 1-RELATED-RELATED"/>
    <property type="match status" value="1"/>
</dbReference>
<evidence type="ECO:0000259" key="4">
    <source>
        <dbReference type="Pfam" id="PF07992"/>
    </source>
</evidence>
<dbReference type="Proteomes" id="UP001305779">
    <property type="component" value="Unassembled WGS sequence"/>
</dbReference>
<dbReference type="Pfam" id="PF07992">
    <property type="entry name" value="Pyr_redox_2"/>
    <property type="match status" value="1"/>
</dbReference>
<accession>A0ABR0F5E0</accession>
<gene>
    <name evidence="5" type="ORF">PRZ48_002209</name>
</gene>
<evidence type="ECO:0000256" key="1">
    <source>
        <dbReference type="ARBA" id="ARBA00009333"/>
    </source>
</evidence>
<evidence type="ECO:0000313" key="6">
    <source>
        <dbReference type="Proteomes" id="UP001305779"/>
    </source>
</evidence>
<dbReference type="InterPro" id="IPR050097">
    <property type="entry name" value="Ferredoxin-NADP_redctase_2"/>
</dbReference>
<feature type="domain" description="FAD/NAD(P)-binding" evidence="4">
    <location>
        <begin position="18"/>
        <end position="309"/>
    </location>
</feature>
<evidence type="ECO:0000313" key="5">
    <source>
        <dbReference type="EMBL" id="KAK4508470.1"/>
    </source>
</evidence>
<dbReference type="InterPro" id="IPR023753">
    <property type="entry name" value="FAD/NAD-binding_dom"/>
</dbReference>
<protein>
    <recommendedName>
        <fullName evidence="4">FAD/NAD(P)-binding domain-containing protein</fullName>
    </recommendedName>
</protein>
<keyword evidence="6" id="KW-1185">Reference proteome</keyword>
<dbReference type="PRINTS" id="PR00469">
    <property type="entry name" value="PNDRDTASEII"/>
</dbReference>
<dbReference type="Gene3D" id="3.50.50.60">
    <property type="entry name" value="FAD/NAD(P)-binding domain"/>
    <property type="match status" value="2"/>
</dbReference>
<dbReference type="EMBL" id="JAXOVC010000001">
    <property type="protein sequence ID" value="KAK4508470.1"/>
    <property type="molecule type" value="Genomic_DNA"/>
</dbReference>
<keyword evidence="3" id="KW-0560">Oxidoreductase</keyword>